<dbReference type="SMART" id="SM00849">
    <property type="entry name" value="Lactamase_B"/>
    <property type="match status" value="1"/>
</dbReference>
<dbReference type="STRING" id="180332.GCA_000797495_01109"/>
<name>A0A4U8Q3Y6_9FIRM</name>
<organism evidence="2 3">
    <name type="scientific">Robinsoniella peoriensis</name>
    <dbReference type="NCBI Taxonomy" id="180332"/>
    <lineage>
        <taxon>Bacteria</taxon>
        <taxon>Bacillati</taxon>
        <taxon>Bacillota</taxon>
        <taxon>Clostridia</taxon>
        <taxon>Lachnospirales</taxon>
        <taxon>Lachnospiraceae</taxon>
        <taxon>Robinsoniella</taxon>
    </lineage>
</organism>
<feature type="domain" description="Metallo-beta-lactamase" evidence="1">
    <location>
        <begin position="18"/>
        <end position="208"/>
    </location>
</feature>
<protein>
    <submittedName>
        <fullName evidence="2">Ribonuclease Z</fullName>
    </submittedName>
</protein>
<dbReference type="Gene3D" id="3.60.15.10">
    <property type="entry name" value="Ribonuclease Z/Hydroxyacylglutathione hydrolase-like"/>
    <property type="match status" value="1"/>
</dbReference>
<proteinExistence type="predicted"/>
<sequence>MKLTIIGCHGAYPVKNGATSGYLLEEGNTRVLLDCGSGVLSRLQNVIDLKELDGVVLTHYHPDHCADLGCLQYAVMLDILTGRRRKDFAAWGPGNENKLSYENYCKGYSYENQPHFQIGDLEFEVNLNQHEIPSYAVKTKGRSEGVLVYSGDTNYYDGLAEFAGKADLLLCEASLYACQKGDVWGHMCSSEAGEVAVKAEVSGLCLTHFPHYGEIRNLQEEAEKVYQGNIILAEPGMRLNIPVSKEPCKNAWGSFGDCREDQIPRGGLGYLTGDNRNEAD</sequence>
<dbReference type="PANTHER" id="PTHR46018">
    <property type="entry name" value="ZINC PHOSPHODIESTERASE ELAC PROTEIN 1"/>
    <property type="match status" value="1"/>
</dbReference>
<gene>
    <name evidence="2" type="ORF">DSM106044_03714</name>
</gene>
<comment type="caution">
    <text evidence="2">The sequence shown here is derived from an EMBL/GenBank/DDBJ whole genome shotgun (WGS) entry which is preliminary data.</text>
</comment>
<dbReference type="EMBL" id="QGQD01000069">
    <property type="protein sequence ID" value="TLC99511.1"/>
    <property type="molecule type" value="Genomic_DNA"/>
</dbReference>
<keyword evidence="3" id="KW-1185">Reference proteome</keyword>
<dbReference type="InterPro" id="IPR036866">
    <property type="entry name" value="RibonucZ/Hydroxyglut_hydro"/>
</dbReference>
<dbReference type="SUPFAM" id="SSF56281">
    <property type="entry name" value="Metallo-hydrolase/oxidoreductase"/>
    <property type="match status" value="1"/>
</dbReference>
<evidence type="ECO:0000313" key="2">
    <source>
        <dbReference type="EMBL" id="TLC99511.1"/>
    </source>
</evidence>
<dbReference type="CDD" id="cd07716">
    <property type="entry name" value="RNaseZ_short-form-like_MBL-fold"/>
    <property type="match status" value="1"/>
</dbReference>
<dbReference type="OrthoDB" id="9803916at2"/>
<dbReference type="AlphaFoldDB" id="A0A4U8Q3Y6"/>
<dbReference type="RefSeq" id="WP_063837590.1">
    <property type="nucleotide sequence ID" value="NZ_CABMJZ010000106.1"/>
</dbReference>
<dbReference type="GO" id="GO:0042781">
    <property type="term" value="F:3'-tRNA processing endoribonuclease activity"/>
    <property type="evidence" value="ECO:0007669"/>
    <property type="project" value="TreeGrafter"/>
</dbReference>
<dbReference type="InterPro" id="IPR001279">
    <property type="entry name" value="Metallo-B-lactamas"/>
</dbReference>
<evidence type="ECO:0000313" key="3">
    <source>
        <dbReference type="Proteomes" id="UP000306509"/>
    </source>
</evidence>
<reference evidence="2 3" key="1">
    <citation type="journal article" date="2019" name="Anaerobe">
        <title>Detection of Robinsoniella peoriensis in multiple bone samples of a trauma patient.</title>
        <authorList>
            <person name="Schrottner P."/>
            <person name="Hartwich K."/>
            <person name="Bunk B."/>
            <person name="Schober I."/>
            <person name="Helbig S."/>
            <person name="Rudolph W.W."/>
            <person name="Gunzer F."/>
        </authorList>
    </citation>
    <scope>NUCLEOTIDE SEQUENCE [LARGE SCALE GENOMIC DNA]</scope>
    <source>
        <strain evidence="2 3">DSM 106044</strain>
    </source>
</reference>
<dbReference type="Proteomes" id="UP000306509">
    <property type="component" value="Unassembled WGS sequence"/>
</dbReference>
<dbReference type="Pfam" id="PF12706">
    <property type="entry name" value="Lactamase_B_2"/>
    <property type="match status" value="1"/>
</dbReference>
<evidence type="ECO:0000259" key="1">
    <source>
        <dbReference type="SMART" id="SM00849"/>
    </source>
</evidence>
<accession>A0A4U8Q3Y6</accession>
<dbReference type="PANTHER" id="PTHR46018:SF4">
    <property type="entry name" value="METALLO-HYDROLASE YHFI-RELATED"/>
    <property type="match status" value="1"/>
</dbReference>